<evidence type="ECO:0008006" key="3">
    <source>
        <dbReference type="Google" id="ProtNLM"/>
    </source>
</evidence>
<keyword evidence="1" id="KW-1133">Transmembrane helix</keyword>
<evidence type="ECO:0000313" key="2">
    <source>
        <dbReference type="EMBL" id="KKN77461.1"/>
    </source>
</evidence>
<keyword evidence="1" id="KW-0812">Transmembrane</keyword>
<feature type="transmembrane region" description="Helical" evidence="1">
    <location>
        <begin position="38"/>
        <end position="58"/>
    </location>
</feature>
<comment type="caution">
    <text evidence="2">The sequence shown here is derived from an EMBL/GenBank/DDBJ whole genome shotgun (WGS) entry which is preliminary data.</text>
</comment>
<evidence type="ECO:0000256" key="1">
    <source>
        <dbReference type="SAM" id="Phobius"/>
    </source>
</evidence>
<accession>A0A0F9VVJ7</accession>
<feature type="transmembrane region" description="Helical" evidence="1">
    <location>
        <begin position="12"/>
        <end position="32"/>
    </location>
</feature>
<dbReference type="EMBL" id="LAZR01000278">
    <property type="protein sequence ID" value="KKN77461.1"/>
    <property type="molecule type" value="Genomic_DNA"/>
</dbReference>
<dbReference type="AlphaFoldDB" id="A0A0F9VVJ7"/>
<proteinExistence type="predicted"/>
<gene>
    <name evidence="2" type="ORF">LCGC14_0360200</name>
</gene>
<keyword evidence="1" id="KW-0472">Membrane</keyword>
<name>A0A0F9VVJ7_9ZZZZ</name>
<sequence>MEIQLGKNPEYTIWLVTDLSYWALPICIYWYGPHDHTTGIVFNISLKILCFGLTLEIWKWGCTDTKIAIYTNECYECGHEWYSETEKENCPECSEEENIGTDLTDLPNFKGIKR</sequence>
<protein>
    <recommendedName>
        <fullName evidence="3">Rubredoxin-like domain-containing protein</fullName>
    </recommendedName>
</protein>
<organism evidence="2">
    <name type="scientific">marine sediment metagenome</name>
    <dbReference type="NCBI Taxonomy" id="412755"/>
    <lineage>
        <taxon>unclassified sequences</taxon>
        <taxon>metagenomes</taxon>
        <taxon>ecological metagenomes</taxon>
    </lineage>
</organism>
<reference evidence="2" key="1">
    <citation type="journal article" date="2015" name="Nature">
        <title>Complex archaea that bridge the gap between prokaryotes and eukaryotes.</title>
        <authorList>
            <person name="Spang A."/>
            <person name="Saw J.H."/>
            <person name="Jorgensen S.L."/>
            <person name="Zaremba-Niedzwiedzka K."/>
            <person name="Martijn J."/>
            <person name="Lind A.E."/>
            <person name="van Eijk R."/>
            <person name="Schleper C."/>
            <person name="Guy L."/>
            <person name="Ettema T.J."/>
        </authorList>
    </citation>
    <scope>NUCLEOTIDE SEQUENCE</scope>
</reference>